<evidence type="ECO:0000256" key="2">
    <source>
        <dbReference type="ARBA" id="ARBA00011955"/>
    </source>
</evidence>
<name>A0A7Y9JAI4_9ACTN</name>
<keyword evidence="4" id="KW-0285">Flavoprotein</keyword>
<dbReference type="EC" id="2.7.1.180" evidence="2"/>
<evidence type="ECO:0000256" key="9">
    <source>
        <dbReference type="ARBA" id="ARBA00031306"/>
    </source>
</evidence>
<evidence type="ECO:0000256" key="3">
    <source>
        <dbReference type="ARBA" id="ARBA00016337"/>
    </source>
</evidence>
<keyword evidence="12" id="KW-0449">Lipoprotein</keyword>
<gene>
    <name evidence="12" type="ORF">BJZ21_001219</name>
</gene>
<evidence type="ECO:0000256" key="7">
    <source>
        <dbReference type="ARBA" id="ARBA00022827"/>
    </source>
</evidence>
<dbReference type="SUPFAM" id="SSF143631">
    <property type="entry name" value="ApbE-like"/>
    <property type="match status" value="1"/>
</dbReference>
<comment type="catalytic activity">
    <reaction evidence="10">
        <text>L-threonyl-[protein] + FAD = FMN-L-threonyl-[protein] + AMP + H(+)</text>
        <dbReference type="Rhea" id="RHEA:36847"/>
        <dbReference type="Rhea" id="RHEA-COMP:11060"/>
        <dbReference type="Rhea" id="RHEA-COMP:11061"/>
        <dbReference type="ChEBI" id="CHEBI:15378"/>
        <dbReference type="ChEBI" id="CHEBI:30013"/>
        <dbReference type="ChEBI" id="CHEBI:57692"/>
        <dbReference type="ChEBI" id="CHEBI:74257"/>
        <dbReference type="ChEBI" id="CHEBI:456215"/>
        <dbReference type="EC" id="2.7.1.180"/>
    </reaction>
</comment>
<reference evidence="12 13" key="1">
    <citation type="submission" date="2020-07" db="EMBL/GenBank/DDBJ databases">
        <title>Sequencing the genomes of 1000 actinobacteria strains.</title>
        <authorList>
            <person name="Klenk H.-P."/>
        </authorList>
    </citation>
    <scope>NUCLEOTIDE SEQUENCE [LARGE SCALE GENOMIC DNA]</scope>
    <source>
        <strain evidence="12 13">DSM 21350</strain>
    </source>
</reference>
<dbReference type="AlphaFoldDB" id="A0A7Y9JAI4"/>
<evidence type="ECO:0000313" key="12">
    <source>
        <dbReference type="EMBL" id="NYD41136.1"/>
    </source>
</evidence>
<evidence type="ECO:0000256" key="4">
    <source>
        <dbReference type="ARBA" id="ARBA00022630"/>
    </source>
</evidence>
<dbReference type="Gene3D" id="3.10.520.10">
    <property type="entry name" value="ApbE-like domains"/>
    <property type="match status" value="2"/>
</dbReference>
<keyword evidence="5" id="KW-0808">Transferase</keyword>
<keyword evidence="7" id="KW-0274">FAD</keyword>
<dbReference type="PANTHER" id="PTHR30040">
    <property type="entry name" value="THIAMINE BIOSYNTHESIS LIPOPROTEIN APBE"/>
    <property type="match status" value="1"/>
</dbReference>
<dbReference type="RefSeq" id="WP_343051982.1">
    <property type="nucleotide sequence ID" value="NZ_JACCBG010000001.1"/>
</dbReference>
<proteinExistence type="predicted"/>
<keyword evidence="8" id="KW-0460">Magnesium</keyword>
<evidence type="ECO:0000256" key="1">
    <source>
        <dbReference type="ARBA" id="ARBA00001946"/>
    </source>
</evidence>
<evidence type="ECO:0000256" key="10">
    <source>
        <dbReference type="ARBA" id="ARBA00048540"/>
    </source>
</evidence>
<comment type="cofactor">
    <cofactor evidence="1">
        <name>Mg(2+)</name>
        <dbReference type="ChEBI" id="CHEBI:18420"/>
    </cofactor>
</comment>
<keyword evidence="6" id="KW-0479">Metal-binding</keyword>
<dbReference type="InterPro" id="IPR024932">
    <property type="entry name" value="ApbE"/>
</dbReference>
<evidence type="ECO:0000256" key="8">
    <source>
        <dbReference type="ARBA" id="ARBA00022842"/>
    </source>
</evidence>
<dbReference type="Pfam" id="PF02424">
    <property type="entry name" value="ApbE"/>
    <property type="match status" value="2"/>
</dbReference>
<comment type="caution">
    <text evidence="12">The sequence shown here is derived from an EMBL/GenBank/DDBJ whole genome shotgun (WGS) entry which is preliminary data.</text>
</comment>
<keyword evidence="13" id="KW-1185">Reference proteome</keyword>
<evidence type="ECO:0000256" key="6">
    <source>
        <dbReference type="ARBA" id="ARBA00022723"/>
    </source>
</evidence>
<dbReference type="EMBL" id="JACCBG010000001">
    <property type="protein sequence ID" value="NYD41136.1"/>
    <property type="molecule type" value="Genomic_DNA"/>
</dbReference>
<evidence type="ECO:0000313" key="13">
    <source>
        <dbReference type="Proteomes" id="UP000535511"/>
    </source>
</evidence>
<dbReference type="PANTHER" id="PTHR30040:SF2">
    <property type="entry name" value="FAD:PROTEIN FMN TRANSFERASE"/>
    <property type="match status" value="1"/>
</dbReference>
<dbReference type="GO" id="GO:0016740">
    <property type="term" value="F:transferase activity"/>
    <property type="evidence" value="ECO:0007669"/>
    <property type="project" value="UniProtKB-KW"/>
</dbReference>
<accession>A0A7Y9JAI4</accession>
<dbReference type="Proteomes" id="UP000535511">
    <property type="component" value="Unassembled WGS sequence"/>
</dbReference>
<organism evidence="12 13">
    <name type="scientific">Nocardioides panaciterrulae</name>
    <dbReference type="NCBI Taxonomy" id="661492"/>
    <lineage>
        <taxon>Bacteria</taxon>
        <taxon>Bacillati</taxon>
        <taxon>Actinomycetota</taxon>
        <taxon>Actinomycetes</taxon>
        <taxon>Propionibacteriales</taxon>
        <taxon>Nocardioidaceae</taxon>
        <taxon>Nocardioides</taxon>
    </lineage>
</organism>
<sequence length="266" mass="27816">MTEVTGSRPLVRRVEHVMGIPVSLAVRGRSADDPALADAWQQAVATLHDVDRVFSTYRPASYVSRLGRGEIGVEECPPEVAEVLALAERTRVESGGAFDVRRRDAEGRPVLDTDGVVKGWAVEQAARALETLAGDFCLSAGGDLVCRVADPARPPWRIGVEDPADPRRLVARIPVRNGGVATSGFTHRGTHIVDARTGLVPVGVASVTVVTASLTDADLDATAAFALGPEATGWLSSRPGRTGLVVGTDGSRTVVGQADGQTGPIS</sequence>
<protein>
    <recommendedName>
        <fullName evidence="3">FAD:protein FMN transferase</fullName>
        <ecNumber evidence="2">2.7.1.180</ecNumber>
    </recommendedName>
    <alternativeName>
        <fullName evidence="9">Flavin transferase</fullName>
    </alternativeName>
</protein>
<dbReference type="GO" id="GO:0046872">
    <property type="term" value="F:metal ion binding"/>
    <property type="evidence" value="ECO:0007669"/>
    <property type="project" value="UniProtKB-KW"/>
</dbReference>
<evidence type="ECO:0000256" key="5">
    <source>
        <dbReference type="ARBA" id="ARBA00022679"/>
    </source>
</evidence>
<dbReference type="InterPro" id="IPR003374">
    <property type="entry name" value="ApbE-like_sf"/>
</dbReference>
<evidence type="ECO:0000256" key="11">
    <source>
        <dbReference type="SAM" id="MobiDB-lite"/>
    </source>
</evidence>
<feature type="region of interest" description="Disordered" evidence="11">
    <location>
        <begin position="245"/>
        <end position="266"/>
    </location>
</feature>